<organism evidence="1 2">
    <name type="scientific">Maledivibacter halophilus</name>
    <dbReference type="NCBI Taxonomy" id="36842"/>
    <lineage>
        <taxon>Bacteria</taxon>
        <taxon>Bacillati</taxon>
        <taxon>Bacillota</taxon>
        <taxon>Clostridia</taxon>
        <taxon>Peptostreptococcales</taxon>
        <taxon>Caminicellaceae</taxon>
        <taxon>Maledivibacter</taxon>
    </lineage>
</organism>
<proteinExistence type="predicted"/>
<dbReference type="AlphaFoldDB" id="A0A1T5K6P7"/>
<sequence>MISEHFLSKLAAYIESQITKCQYVINNKNIDIPIHSKDIEGLIVKINILLDENVEGNITRFKLYDRDNQIVKEEKSNIIKKKEKGLFKTFSISINEVI</sequence>
<accession>A0A1T5K6P7</accession>
<keyword evidence="2" id="KW-1185">Reference proteome</keyword>
<dbReference type="Proteomes" id="UP000190285">
    <property type="component" value="Unassembled WGS sequence"/>
</dbReference>
<name>A0A1T5K6P7_9FIRM</name>
<evidence type="ECO:0000313" key="1">
    <source>
        <dbReference type="EMBL" id="SKC59303.1"/>
    </source>
</evidence>
<protein>
    <submittedName>
        <fullName evidence="1">Uncharacterized protein</fullName>
    </submittedName>
</protein>
<dbReference type="RefSeq" id="WP_079490795.1">
    <property type="nucleotide sequence ID" value="NZ_FUZT01000003.1"/>
</dbReference>
<dbReference type="STRING" id="36842.SAMN02194393_01672"/>
<dbReference type="EMBL" id="FUZT01000003">
    <property type="protein sequence ID" value="SKC59303.1"/>
    <property type="molecule type" value="Genomic_DNA"/>
</dbReference>
<dbReference type="OrthoDB" id="2111860at2"/>
<reference evidence="1 2" key="1">
    <citation type="submission" date="2017-02" db="EMBL/GenBank/DDBJ databases">
        <authorList>
            <person name="Peterson S.W."/>
        </authorList>
    </citation>
    <scope>NUCLEOTIDE SEQUENCE [LARGE SCALE GENOMIC DNA]</scope>
    <source>
        <strain evidence="1 2">M1</strain>
    </source>
</reference>
<gene>
    <name evidence="1" type="ORF">SAMN02194393_01672</name>
</gene>
<evidence type="ECO:0000313" key="2">
    <source>
        <dbReference type="Proteomes" id="UP000190285"/>
    </source>
</evidence>